<feature type="transmembrane region" description="Helical" evidence="9">
    <location>
        <begin position="73"/>
        <end position="92"/>
    </location>
</feature>
<accession>A0ABZ3FTW2</accession>
<dbReference type="InterPro" id="IPR050482">
    <property type="entry name" value="Sensor_HK_TwoCompSys"/>
</dbReference>
<dbReference type="Pfam" id="PF07730">
    <property type="entry name" value="HisKA_3"/>
    <property type="match status" value="1"/>
</dbReference>
<dbReference type="EMBL" id="CP154795">
    <property type="protein sequence ID" value="XAN08179.1"/>
    <property type="molecule type" value="Genomic_DNA"/>
</dbReference>
<keyword evidence="13" id="KW-1185">Reference proteome</keyword>
<dbReference type="InterPro" id="IPR011712">
    <property type="entry name" value="Sig_transdc_His_kin_sub3_dim/P"/>
</dbReference>
<keyword evidence="4" id="KW-0808">Transferase</keyword>
<dbReference type="PANTHER" id="PTHR24421">
    <property type="entry name" value="NITRATE/NITRITE SENSOR PROTEIN NARX-RELATED"/>
    <property type="match status" value="1"/>
</dbReference>
<feature type="transmembrane region" description="Helical" evidence="9">
    <location>
        <begin position="147"/>
        <end position="167"/>
    </location>
</feature>
<keyword evidence="5" id="KW-0547">Nucleotide-binding</keyword>
<evidence type="ECO:0000259" key="11">
    <source>
        <dbReference type="Pfam" id="PF23539"/>
    </source>
</evidence>
<evidence type="ECO:0000256" key="6">
    <source>
        <dbReference type="ARBA" id="ARBA00022777"/>
    </source>
</evidence>
<keyword evidence="3" id="KW-0597">Phosphoprotein</keyword>
<dbReference type="InterPro" id="IPR036890">
    <property type="entry name" value="HATPase_C_sf"/>
</dbReference>
<keyword evidence="9" id="KW-1133">Transmembrane helix</keyword>
<evidence type="ECO:0000256" key="9">
    <source>
        <dbReference type="SAM" id="Phobius"/>
    </source>
</evidence>
<gene>
    <name evidence="12" type="ORF">AADG42_12995</name>
</gene>
<comment type="catalytic activity">
    <reaction evidence="1">
        <text>ATP + protein L-histidine = ADP + protein N-phospho-L-histidine.</text>
        <dbReference type="EC" id="2.7.13.3"/>
    </reaction>
</comment>
<keyword evidence="9" id="KW-0472">Membrane</keyword>
<evidence type="ECO:0000256" key="2">
    <source>
        <dbReference type="ARBA" id="ARBA00012438"/>
    </source>
</evidence>
<feature type="domain" description="Signal transduction histidine kinase subgroup 3 dimerisation and phosphoacceptor" evidence="10">
    <location>
        <begin position="199"/>
        <end position="265"/>
    </location>
</feature>
<feature type="domain" description="DUF7134" evidence="11">
    <location>
        <begin position="14"/>
        <end position="171"/>
    </location>
</feature>
<sequence length="400" mass="43661">MSTSTPDGTLDRLLAWLRPRVLLVDLLWAVLWGGLAFLFQPPFDMTGVDEAWWLVLTAAVTVALVFRRTRPRLVIVVLAIVLVLHVLTLDVFTQTSLVGAGAAAYTAHAQLPTTARRVATGALALGTLWAALDYSHEIVALAWWQRWPVVLVHWLIVAFFCLLGALARKRREEVERAVERAELVAERQAQEVRLAALGERTHIAREMHDIVAHSLGVIIAQADGGRYAAATDPDAAAKSLQTIAGVGRASLAEMRQLLSVLRSDDARDLLPAPGLDDLDELAEDYRKAGLRVRLSTTGIPVDLPDTTALTVYRVVQESLANVLKHAGRTSVDAPLDWQPDRLVVTVRNPLPSERVADNPGGHGLVGMRERVALHDGTLTAGPVDHQWLVRAEIPVGVRPD</sequence>
<evidence type="ECO:0000313" key="13">
    <source>
        <dbReference type="Proteomes" id="UP001442841"/>
    </source>
</evidence>
<protein>
    <recommendedName>
        <fullName evidence="2">histidine kinase</fullName>
        <ecNumber evidence="2">2.7.13.3</ecNumber>
    </recommendedName>
</protein>
<dbReference type="Proteomes" id="UP001442841">
    <property type="component" value="Chromosome"/>
</dbReference>
<keyword evidence="9" id="KW-0812">Transmembrane</keyword>
<proteinExistence type="predicted"/>
<evidence type="ECO:0000256" key="1">
    <source>
        <dbReference type="ARBA" id="ARBA00000085"/>
    </source>
</evidence>
<evidence type="ECO:0000256" key="5">
    <source>
        <dbReference type="ARBA" id="ARBA00022741"/>
    </source>
</evidence>
<keyword evidence="7" id="KW-0067">ATP-binding</keyword>
<keyword evidence="6 12" id="KW-0418">Kinase</keyword>
<feature type="transmembrane region" description="Helical" evidence="9">
    <location>
        <begin position="51"/>
        <end position="66"/>
    </location>
</feature>
<dbReference type="RefSeq" id="WP_425309635.1">
    <property type="nucleotide sequence ID" value="NZ_CP154795.1"/>
</dbReference>
<evidence type="ECO:0000259" key="10">
    <source>
        <dbReference type="Pfam" id="PF07730"/>
    </source>
</evidence>
<keyword evidence="8" id="KW-0902">Two-component regulatory system</keyword>
<dbReference type="InterPro" id="IPR055558">
    <property type="entry name" value="DUF7134"/>
</dbReference>
<evidence type="ECO:0000256" key="7">
    <source>
        <dbReference type="ARBA" id="ARBA00022840"/>
    </source>
</evidence>
<feature type="transmembrane region" description="Helical" evidence="9">
    <location>
        <begin position="21"/>
        <end position="39"/>
    </location>
</feature>
<organism evidence="12 13">
    <name type="scientific">Ammonicoccus fulvus</name>
    <dbReference type="NCBI Taxonomy" id="3138240"/>
    <lineage>
        <taxon>Bacteria</taxon>
        <taxon>Bacillati</taxon>
        <taxon>Actinomycetota</taxon>
        <taxon>Actinomycetes</taxon>
        <taxon>Propionibacteriales</taxon>
        <taxon>Propionibacteriaceae</taxon>
        <taxon>Ammonicoccus</taxon>
    </lineage>
</organism>
<dbReference type="Gene3D" id="1.20.5.1930">
    <property type="match status" value="1"/>
</dbReference>
<dbReference type="Gene3D" id="3.30.565.10">
    <property type="entry name" value="Histidine kinase-like ATPase, C-terminal domain"/>
    <property type="match status" value="1"/>
</dbReference>
<evidence type="ECO:0000256" key="4">
    <source>
        <dbReference type="ARBA" id="ARBA00022679"/>
    </source>
</evidence>
<name>A0ABZ3FTW2_9ACTN</name>
<evidence type="ECO:0000313" key="12">
    <source>
        <dbReference type="EMBL" id="XAN08179.1"/>
    </source>
</evidence>
<reference evidence="12 13" key="1">
    <citation type="submission" date="2024-04" db="EMBL/GenBank/DDBJ databases">
        <title>Isolation of an actinomycete strain from pig manure.</title>
        <authorList>
            <person name="Gong T."/>
            <person name="Yu Z."/>
            <person name="An M."/>
            <person name="Wei C."/>
            <person name="Yang W."/>
            <person name="Liu L."/>
        </authorList>
    </citation>
    <scope>NUCLEOTIDE SEQUENCE [LARGE SCALE GENOMIC DNA]</scope>
    <source>
        <strain evidence="12 13">ZF39</strain>
    </source>
</reference>
<dbReference type="CDD" id="cd16917">
    <property type="entry name" value="HATPase_UhpB-NarQ-NarX-like"/>
    <property type="match status" value="1"/>
</dbReference>
<dbReference type="EC" id="2.7.13.3" evidence="2"/>
<dbReference type="SUPFAM" id="SSF55874">
    <property type="entry name" value="ATPase domain of HSP90 chaperone/DNA topoisomerase II/histidine kinase"/>
    <property type="match status" value="1"/>
</dbReference>
<evidence type="ECO:0000256" key="3">
    <source>
        <dbReference type="ARBA" id="ARBA00022553"/>
    </source>
</evidence>
<evidence type="ECO:0000256" key="8">
    <source>
        <dbReference type="ARBA" id="ARBA00023012"/>
    </source>
</evidence>
<dbReference type="PANTHER" id="PTHR24421:SF10">
    <property type="entry name" value="NITRATE_NITRITE SENSOR PROTEIN NARQ"/>
    <property type="match status" value="1"/>
</dbReference>
<dbReference type="Pfam" id="PF23539">
    <property type="entry name" value="DUF7134"/>
    <property type="match status" value="1"/>
</dbReference>
<dbReference type="GO" id="GO:0016301">
    <property type="term" value="F:kinase activity"/>
    <property type="evidence" value="ECO:0007669"/>
    <property type="project" value="UniProtKB-KW"/>
</dbReference>